<evidence type="ECO:0000313" key="2">
    <source>
        <dbReference type="Proteomes" id="UP001556098"/>
    </source>
</evidence>
<dbReference type="RefSeq" id="WP_367876917.1">
    <property type="nucleotide sequence ID" value="NZ_JBFNXX010000004.1"/>
</dbReference>
<accession>A0ABV3RK17</accession>
<name>A0ABV3RK17_9RHOB</name>
<reference evidence="1 2" key="1">
    <citation type="submission" date="2024-07" db="EMBL/GenBank/DDBJ databases">
        <title>Marimonas sp.nov., isolated from tidal-flat sediment.</title>
        <authorList>
            <person name="Jayan J.N."/>
            <person name="Lee S.S."/>
        </authorList>
    </citation>
    <scope>NUCLEOTIDE SEQUENCE [LARGE SCALE GENOMIC DNA]</scope>
    <source>
        <strain evidence="1 2">MJW-29</strain>
    </source>
</reference>
<gene>
    <name evidence="1" type="ORF">AB2B41_06330</name>
</gene>
<comment type="caution">
    <text evidence="1">The sequence shown here is derived from an EMBL/GenBank/DDBJ whole genome shotgun (WGS) entry which is preliminary data.</text>
</comment>
<dbReference type="PANTHER" id="PTHR43857:SF1">
    <property type="entry name" value="YJGH FAMILY PROTEIN"/>
    <property type="match status" value="1"/>
</dbReference>
<protein>
    <submittedName>
        <fullName evidence="1">RidA family protein</fullName>
        <ecNumber evidence="1">3.5.-.-</ecNumber>
    </submittedName>
</protein>
<dbReference type="EMBL" id="JBFNXX010000004">
    <property type="protein sequence ID" value="MEW9919211.1"/>
    <property type="molecule type" value="Genomic_DNA"/>
</dbReference>
<dbReference type="GO" id="GO:0016787">
    <property type="term" value="F:hydrolase activity"/>
    <property type="evidence" value="ECO:0007669"/>
    <property type="project" value="UniProtKB-KW"/>
</dbReference>
<sequence>MSDMRALNPDALRPPFGAYSHGTEIPAGMRLIRTSGQLGIGPDDSIPESTFEQARLCFENIRAILAEGGMGPADVAHISAYVTAREYMTDYMRARYAFIGQPARLPSSTLVVVTGFTRPEFKVEVEVWAAKADQVSTLSPNGSPA</sequence>
<dbReference type="EC" id="3.5.-.-" evidence="1"/>
<dbReference type="CDD" id="cd00448">
    <property type="entry name" value="YjgF_YER057c_UK114_family"/>
    <property type="match status" value="1"/>
</dbReference>
<dbReference type="Pfam" id="PF01042">
    <property type="entry name" value="Ribonuc_L-PSP"/>
    <property type="match status" value="1"/>
</dbReference>
<proteinExistence type="predicted"/>
<dbReference type="InterPro" id="IPR006175">
    <property type="entry name" value="YjgF/YER057c/UK114"/>
</dbReference>
<dbReference type="PANTHER" id="PTHR43857">
    <property type="entry name" value="BLR7761 PROTEIN"/>
    <property type="match status" value="1"/>
</dbReference>
<dbReference type="Gene3D" id="3.30.1330.40">
    <property type="entry name" value="RutC-like"/>
    <property type="match status" value="1"/>
</dbReference>
<keyword evidence="1" id="KW-0378">Hydrolase</keyword>
<evidence type="ECO:0000313" key="1">
    <source>
        <dbReference type="EMBL" id="MEW9919211.1"/>
    </source>
</evidence>
<dbReference type="SUPFAM" id="SSF55298">
    <property type="entry name" value="YjgF-like"/>
    <property type="match status" value="1"/>
</dbReference>
<keyword evidence="2" id="KW-1185">Reference proteome</keyword>
<organism evidence="1 2">
    <name type="scientific">Sulfitobacter sediminis</name>
    <dbReference type="NCBI Taxonomy" id="3234186"/>
    <lineage>
        <taxon>Bacteria</taxon>
        <taxon>Pseudomonadati</taxon>
        <taxon>Pseudomonadota</taxon>
        <taxon>Alphaproteobacteria</taxon>
        <taxon>Rhodobacterales</taxon>
        <taxon>Roseobacteraceae</taxon>
        <taxon>Sulfitobacter</taxon>
    </lineage>
</organism>
<dbReference type="InterPro" id="IPR035959">
    <property type="entry name" value="RutC-like_sf"/>
</dbReference>
<dbReference type="Proteomes" id="UP001556098">
    <property type="component" value="Unassembled WGS sequence"/>
</dbReference>